<feature type="transmembrane region" description="Helical" evidence="5">
    <location>
        <begin position="109"/>
        <end position="131"/>
    </location>
</feature>
<dbReference type="CDD" id="cd17316">
    <property type="entry name" value="MFS_SV2_like"/>
    <property type="match status" value="1"/>
</dbReference>
<dbReference type="InterPro" id="IPR020846">
    <property type="entry name" value="MFS_dom"/>
</dbReference>
<feature type="transmembrane region" description="Helical" evidence="5">
    <location>
        <begin position="362"/>
        <end position="380"/>
    </location>
</feature>
<evidence type="ECO:0000313" key="7">
    <source>
        <dbReference type="EMBL" id="MEW5290836.1"/>
    </source>
</evidence>
<dbReference type="SUPFAM" id="SSF103473">
    <property type="entry name" value="MFS general substrate transporter"/>
    <property type="match status" value="1"/>
</dbReference>
<gene>
    <name evidence="7" type="ORF">ABW286_16910</name>
</gene>
<keyword evidence="3 5" id="KW-1133">Transmembrane helix</keyword>
<organism evidence="7 8">
    <name type="scientific">Erwinia papayae</name>
    <dbReference type="NCBI Taxonomy" id="206499"/>
    <lineage>
        <taxon>Bacteria</taxon>
        <taxon>Pseudomonadati</taxon>
        <taxon>Pseudomonadota</taxon>
        <taxon>Gammaproteobacteria</taxon>
        <taxon>Enterobacterales</taxon>
        <taxon>Erwiniaceae</taxon>
        <taxon>Erwinia</taxon>
    </lineage>
</organism>
<feature type="transmembrane region" description="Helical" evidence="5">
    <location>
        <begin position="296"/>
        <end position="315"/>
    </location>
</feature>
<evidence type="ECO:0000256" key="4">
    <source>
        <dbReference type="ARBA" id="ARBA00023136"/>
    </source>
</evidence>
<feature type="transmembrane region" description="Helical" evidence="5">
    <location>
        <begin position="85"/>
        <end position="103"/>
    </location>
</feature>
<feature type="transmembrane region" description="Helical" evidence="5">
    <location>
        <begin position="265"/>
        <end position="284"/>
    </location>
</feature>
<feature type="transmembrane region" description="Helical" evidence="5">
    <location>
        <begin position="143"/>
        <end position="169"/>
    </location>
</feature>
<accession>A0ABV3N4T9</accession>
<name>A0ABV3N4T9_9GAMM</name>
<feature type="transmembrane region" description="Helical" evidence="5">
    <location>
        <begin position="21"/>
        <end position="44"/>
    </location>
</feature>
<keyword evidence="2 5" id="KW-0812">Transmembrane</keyword>
<evidence type="ECO:0000256" key="2">
    <source>
        <dbReference type="ARBA" id="ARBA00022692"/>
    </source>
</evidence>
<dbReference type="Proteomes" id="UP001554567">
    <property type="component" value="Unassembled WGS sequence"/>
</dbReference>
<dbReference type="EMBL" id="JBFKZN010000009">
    <property type="protein sequence ID" value="MEW5290836.1"/>
    <property type="molecule type" value="Genomic_DNA"/>
</dbReference>
<protein>
    <submittedName>
        <fullName evidence="7">MFS transporter</fullName>
    </submittedName>
</protein>
<proteinExistence type="predicted"/>
<sequence>MKERDNDAEKKRDRSMWIITVLAGMASYLDAGLIVSIGISLALWETHYQATALVIGSVSAVSTACIAIGALIGGRLADIFGRTRVFSITVFMYSVGVFCIVFAESISFLFVGIIISGISAGADLPTSLSIISERAPKGKQGKFIAFTQVMWSVGILGVTAIGFAVASLGVYGLKILWLHLAVLGTLTWLLRCFYKPIREIEKQLPVEKEPDNASGLGYRALFASGLLVPLLLIGGYYIFENITANTTGQFKFYLLTKVSGASQEMATGISFPMIVIGLLCAIIFSRIADTPWRNRMYFTGLAGQIIAISVMAITGAQNATIMFVCLFIYGISVPFSGEAIYKVWIQESFPVNIRATVQGMTYAVSRFVVALVSLFSPAIINYSPSLLIWLLVAVTATGGIFALLIISRFKGINFKRTENTSMAVK</sequence>
<dbReference type="InterPro" id="IPR036259">
    <property type="entry name" value="MFS_trans_sf"/>
</dbReference>
<evidence type="ECO:0000313" key="8">
    <source>
        <dbReference type="Proteomes" id="UP001554567"/>
    </source>
</evidence>
<feature type="transmembrane region" description="Helical" evidence="5">
    <location>
        <begin position="321"/>
        <end position="341"/>
    </location>
</feature>
<comment type="caution">
    <text evidence="7">The sequence shown here is derived from an EMBL/GenBank/DDBJ whole genome shotgun (WGS) entry which is preliminary data.</text>
</comment>
<keyword evidence="8" id="KW-1185">Reference proteome</keyword>
<dbReference type="PANTHER" id="PTHR23508:SF10">
    <property type="entry name" value="CARBOXYLIC ACID TRANSPORTER PROTEIN HOMOLOG"/>
    <property type="match status" value="1"/>
</dbReference>
<reference evidence="7 8" key="1">
    <citation type="submission" date="2024-07" db="EMBL/GenBank/DDBJ databases">
        <authorList>
            <person name="Dulla G.F.J."/>
            <person name="Delorm J.G."/>
        </authorList>
    </citation>
    <scope>NUCLEOTIDE SEQUENCE [LARGE SCALE GENOMIC DNA]</scope>
    <source>
        <strain evidence="7 8">JGD 233</strain>
    </source>
</reference>
<evidence type="ECO:0000256" key="1">
    <source>
        <dbReference type="ARBA" id="ARBA00004141"/>
    </source>
</evidence>
<feature type="transmembrane region" description="Helical" evidence="5">
    <location>
        <begin position="50"/>
        <end position="73"/>
    </location>
</feature>
<comment type="subcellular location">
    <subcellularLocation>
        <location evidence="1">Membrane</location>
        <topology evidence="1">Multi-pass membrane protein</topology>
    </subcellularLocation>
</comment>
<feature type="transmembrane region" description="Helical" evidence="5">
    <location>
        <begin position="175"/>
        <end position="194"/>
    </location>
</feature>
<dbReference type="RefSeq" id="WP_367168184.1">
    <property type="nucleotide sequence ID" value="NZ_JBFKZN010000009.1"/>
</dbReference>
<evidence type="ECO:0000256" key="5">
    <source>
        <dbReference type="SAM" id="Phobius"/>
    </source>
</evidence>
<feature type="domain" description="Major facilitator superfamily (MFS) profile" evidence="6">
    <location>
        <begin position="16"/>
        <end position="410"/>
    </location>
</feature>
<dbReference type="PANTHER" id="PTHR23508">
    <property type="entry name" value="CARBOXYLIC ACID TRANSPORTER PROTEIN HOMOLOG"/>
    <property type="match status" value="1"/>
</dbReference>
<feature type="transmembrane region" description="Helical" evidence="5">
    <location>
        <begin position="386"/>
        <end position="406"/>
    </location>
</feature>
<dbReference type="InterPro" id="IPR011701">
    <property type="entry name" value="MFS"/>
</dbReference>
<evidence type="ECO:0000259" key="6">
    <source>
        <dbReference type="PROSITE" id="PS50850"/>
    </source>
</evidence>
<dbReference type="PROSITE" id="PS50850">
    <property type="entry name" value="MFS"/>
    <property type="match status" value="1"/>
</dbReference>
<evidence type="ECO:0000256" key="3">
    <source>
        <dbReference type="ARBA" id="ARBA00022989"/>
    </source>
</evidence>
<dbReference type="Pfam" id="PF07690">
    <property type="entry name" value="MFS_1"/>
    <property type="match status" value="1"/>
</dbReference>
<feature type="transmembrane region" description="Helical" evidence="5">
    <location>
        <begin position="215"/>
        <end position="239"/>
    </location>
</feature>
<keyword evidence="4 5" id="KW-0472">Membrane</keyword>
<dbReference type="Gene3D" id="1.20.1250.20">
    <property type="entry name" value="MFS general substrate transporter like domains"/>
    <property type="match status" value="2"/>
</dbReference>